<feature type="region of interest" description="Disordered" evidence="1">
    <location>
        <begin position="34"/>
        <end position="145"/>
    </location>
</feature>
<feature type="domain" description="VWFA" evidence="3">
    <location>
        <begin position="167"/>
        <end position="327"/>
    </location>
</feature>
<evidence type="ECO:0000313" key="4">
    <source>
        <dbReference type="EnsemblMetazoa" id="CJA14910a.1"/>
    </source>
</evidence>
<evidence type="ECO:0000313" key="5">
    <source>
        <dbReference type="Proteomes" id="UP000005237"/>
    </source>
</evidence>
<evidence type="ECO:0000259" key="3">
    <source>
        <dbReference type="PROSITE" id="PS50234"/>
    </source>
</evidence>
<dbReference type="InterPro" id="IPR050525">
    <property type="entry name" value="ECM_Assembly_Org"/>
</dbReference>
<dbReference type="CDD" id="cd01450">
    <property type="entry name" value="vWFA_subfamily_ECM"/>
    <property type="match status" value="1"/>
</dbReference>
<organism evidence="4 5">
    <name type="scientific">Caenorhabditis japonica</name>
    <dbReference type="NCBI Taxonomy" id="281687"/>
    <lineage>
        <taxon>Eukaryota</taxon>
        <taxon>Metazoa</taxon>
        <taxon>Ecdysozoa</taxon>
        <taxon>Nematoda</taxon>
        <taxon>Chromadorea</taxon>
        <taxon>Rhabditida</taxon>
        <taxon>Rhabditina</taxon>
        <taxon>Rhabditomorpha</taxon>
        <taxon>Rhabditoidea</taxon>
        <taxon>Rhabditidae</taxon>
        <taxon>Peloderinae</taxon>
        <taxon>Caenorhabditis</taxon>
    </lineage>
</organism>
<sequence length="579" mass="63448">MKKDQSIMKLLTSIVLWTTSVVLAQYEQNEDNILPYSPPGAMPPMPPLDPPGYEPELTNDAAIPPLTGLRPPPLPSWAQRTEKVPLQDNDILSESSSQQPKIEDTTENVEIQTEGSGEGSGSGDSGSGDGSGDFFEASGEGGGESFKDIMKGMDKEAATLGVQCPSDIIFIIDATSSVRGIFEQYITFLEKVIEGLDISPAVDHVGAIVYSSEKKQRMKIKLGQHKNMESLIKAVDELPFFSGITATGQALKFAANSTEGRRDNLTLNYVILTDGYSYDIIESGARMLRGVPNSRIFAVTIGEVYLKKELEMITGDPNNVLIGSMSYGTLVKRLKDCPAREKSRSKHDPTNENALVHPGEFMSDRYQHRAHPDANVEEASGTGEDFVKNPAEELPVKDCKYDVGIIFDSSGSLMQNFQRQLIFANELVAQMPIGDNGTRVGIVQFAGKTKTRVLADFRQNRTRSQLNTIIARSPFYSGTTFTNQALKRMAKLFKDSTRPDAKCILVIFTDGYSAEDTAAGIEALKTHGVTIYTVGISTDRSAGLNMNELRGMATSPEHYYDSTDFDSFLEHFPSTKFCS</sequence>
<keyword evidence="2" id="KW-0732">Signal</keyword>
<feature type="domain" description="VWFA" evidence="3">
    <location>
        <begin position="402"/>
        <end position="576"/>
    </location>
</feature>
<name>A0A8R1HXL5_CAEJA</name>
<dbReference type="Pfam" id="PF00092">
    <property type="entry name" value="VWA"/>
    <property type="match status" value="2"/>
</dbReference>
<reference evidence="4" key="2">
    <citation type="submission" date="2022-06" db="UniProtKB">
        <authorList>
            <consortium name="EnsemblMetazoa"/>
        </authorList>
    </citation>
    <scope>IDENTIFICATION</scope>
    <source>
        <strain evidence="4">DF5081</strain>
    </source>
</reference>
<dbReference type="SMART" id="SM00327">
    <property type="entry name" value="VWA"/>
    <property type="match status" value="2"/>
</dbReference>
<evidence type="ECO:0000256" key="2">
    <source>
        <dbReference type="SAM" id="SignalP"/>
    </source>
</evidence>
<feature type="compositionally biased region" description="Gly residues" evidence="1">
    <location>
        <begin position="116"/>
        <end position="131"/>
    </location>
</feature>
<dbReference type="PROSITE" id="PS50234">
    <property type="entry name" value="VWFA"/>
    <property type="match status" value="2"/>
</dbReference>
<keyword evidence="5" id="KW-1185">Reference proteome</keyword>
<dbReference type="AlphaFoldDB" id="A0A8R1HXL5"/>
<feature type="signal peptide" evidence="2">
    <location>
        <begin position="1"/>
        <end position="24"/>
    </location>
</feature>
<dbReference type="Gene3D" id="3.40.50.410">
    <property type="entry name" value="von Willebrand factor, type A domain"/>
    <property type="match status" value="2"/>
</dbReference>
<dbReference type="PANTHER" id="PTHR24020">
    <property type="entry name" value="COLLAGEN ALPHA"/>
    <property type="match status" value="1"/>
</dbReference>
<dbReference type="PRINTS" id="PR00453">
    <property type="entry name" value="VWFADOMAIN"/>
</dbReference>
<dbReference type="SUPFAM" id="SSF53300">
    <property type="entry name" value="vWA-like"/>
    <property type="match status" value="2"/>
</dbReference>
<dbReference type="InterPro" id="IPR002035">
    <property type="entry name" value="VWF_A"/>
</dbReference>
<protein>
    <recommendedName>
        <fullName evidence="3">VWFA domain-containing protein</fullName>
    </recommendedName>
</protein>
<dbReference type="InterPro" id="IPR036465">
    <property type="entry name" value="vWFA_dom_sf"/>
</dbReference>
<feature type="chain" id="PRO_5035934512" description="VWFA domain-containing protein" evidence="2">
    <location>
        <begin position="25"/>
        <end position="579"/>
    </location>
</feature>
<evidence type="ECO:0000256" key="1">
    <source>
        <dbReference type="SAM" id="MobiDB-lite"/>
    </source>
</evidence>
<dbReference type="PANTHER" id="PTHR24020:SF84">
    <property type="entry name" value="VWFA DOMAIN-CONTAINING PROTEIN"/>
    <property type="match status" value="1"/>
</dbReference>
<accession>A0A8R1HXL5</accession>
<feature type="compositionally biased region" description="Pro residues" evidence="1">
    <location>
        <begin position="36"/>
        <end position="53"/>
    </location>
</feature>
<reference evidence="5" key="1">
    <citation type="submission" date="2010-08" db="EMBL/GenBank/DDBJ databases">
        <authorList>
            <consortium name="Caenorhabditis japonica Sequencing Consortium"/>
            <person name="Wilson R.K."/>
        </authorList>
    </citation>
    <scope>NUCLEOTIDE SEQUENCE [LARGE SCALE GENOMIC DNA]</scope>
    <source>
        <strain evidence="5">DF5081</strain>
    </source>
</reference>
<dbReference type="EnsemblMetazoa" id="CJA14910a.1">
    <property type="protein sequence ID" value="CJA14910a.1"/>
    <property type="gene ID" value="WBGene00134114"/>
</dbReference>
<proteinExistence type="predicted"/>
<feature type="compositionally biased region" description="Polar residues" evidence="1">
    <location>
        <begin position="90"/>
        <end position="100"/>
    </location>
</feature>
<dbReference type="Proteomes" id="UP000005237">
    <property type="component" value="Unassembled WGS sequence"/>
</dbReference>